<sequence length="218" mass="23743">MTEPASTRSTPTPPRRLPLVDQPAPGDLRTKAALARARGAEICPAVTALDRCCAGQLQAIEQSYRRFDPFDTGHYRAFLLGQAMALPGLENSVRDKGWSGWKPRFAQLMADLADFGMFLPKPMLASHAQGAGAWGIQYALETLQGSIRTAFPQVAAGMPARYLNAFGDHDARWRAFCRALAAEGIKGNAEWSEMLVDGATEAFQHMHRGTLIVLDDTA</sequence>
<comment type="caution">
    <text evidence="2">The sequence shown here is derived from an EMBL/GenBank/DDBJ whole genome shotgun (WGS) entry which is preliminary data.</text>
</comment>
<reference evidence="2 3" key="1">
    <citation type="submission" date="2023-09" db="EMBL/GenBank/DDBJ databases">
        <authorList>
            <person name="Rey-Velasco X."/>
        </authorList>
    </citation>
    <scope>NUCLEOTIDE SEQUENCE [LARGE SCALE GENOMIC DNA]</scope>
    <source>
        <strain evidence="2 3">F390</strain>
    </source>
</reference>
<keyword evidence="3" id="KW-1185">Reference proteome</keyword>
<dbReference type="InterPro" id="IPR016084">
    <property type="entry name" value="Haem_Oase-like_multi-hlx"/>
</dbReference>
<dbReference type="Gene3D" id="1.20.910.10">
    <property type="entry name" value="Heme oxygenase-like"/>
    <property type="match status" value="1"/>
</dbReference>
<feature type="compositionally biased region" description="Low complexity" evidence="1">
    <location>
        <begin position="1"/>
        <end position="10"/>
    </location>
</feature>
<evidence type="ECO:0008006" key="4">
    <source>
        <dbReference type="Google" id="ProtNLM"/>
    </source>
</evidence>
<dbReference type="SUPFAM" id="SSF48613">
    <property type="entry name" value="Heme oxygenase-like"/>
    <property type="match status" value="1"/>
</dbReference>
<dbReference type="RefSeq" id="WP_311340377.1">
    <property type="nucleotide sequence ID" value="NZ_JAVRHS010000003.1"/>
</dbReference>
<evidence type="ECO:0000313" key="3">
    <source>
        <dbReference type="Proteomes" id="UP001259803"/>
    </source>
</evidence>
<gene>
    <name evidence="2" type="ORF">RM533_06420</name>
</gene>
<evidence type="ECO:0000256" key="1">
    <source>
        <dbReference type="SAM" id="MobiDB-lite"/>
    </source>
</evidence>
<name>A0ABU2ZGU0_9SPHN</name>
<proteinExistence type="predicted"/>
<feature type="region of interest" description="Disordered" evidence="1">
    <location>
        <begin position="1"/>
        <end position="24"/>
    </location>
</feature>
<evidence type="ECO:0000313" key="2">
    <source>
        <dbReference type="EMBL" id="MDT0575817.1"/>
    </source>
</evidence>
<protein>
    <recommendedName>
        <fullName evidence="4">Heme oxygenase</fullName>
    </recommendedName>
</protein>
<dbReference type="EMBL" id="JAVRHS010000003">
    <property type="protein sequence ID" value="MDT0575817.1"/>
    <property type="molecule type" value="Genomic_DNA"/>
</dbReference>
<accession>A0ABU2ZGU0</accession>
<organism evidence="2 3">
    <name type="scientific">Croceicoccus esteveae</name>
    <dbReference type="NCBI Taxonomy" id="3075597"/>
    <lineage>
        <taxon>Bacteria</taxon>
        <taxon>Pseudomonadati</taxon>
        <taxon>Pseudomonadota</taxon>
        <taxon>Alphaproteobacteria</taxon>
        <taxon>Sphingomonadales</taxon>
        <taxon>Erythrobacteraceae</taxon>
        <taxon>Croceicoccus</taxon>
    </lineage>
</organism>
<dbReference type="Proteomes" id="UP001259803">
    <property type="component" value="Unassembled WGS sequence"/>
</dbReference>